<evidence type="ECO:0000256" key="1">
    <source>
        <dbReference type="ARBA" id="ARBA00004651"/>
    </source>
</evidence>
<feature type="transmembrane region" description="Helical" evidence="7">
    <location>
        <begin position="171"/>
        <end position="192"/>
    </location>
</feature>
<proteinExistence type="predicted"/>
<accession>A0A4T2H4S1</accession>
<dbReference type="SMART" id="SM00382">
    <property type="entry name" value="AAA"/>
    <property type="match status" value="1"/>
</dbReference>
<dbReference type="InterPro" id="IPR039421">
    <property type="entry name" value="Type_1_exporter"/>
</dbReference>
<gene>
    <name evidence="10" type="ORF">FAJ36_04720</name>
</gene>
<evidence type="ECO:0000256" key="5">
    <source>
        <dbReference type="ARBA" id="ARBA00022989"/>
    </source>
</evidence>
<keyword evidence="3" id="KW-0547">Nucleotide-binding</keyword>
<feature type="transmembrane region" description="Helical" evidence="7">
    <location>
        <begin position="257"/>
        <end position="279"/>
    </location>
</feature>
<dbReference type="InterPro" id="IPR017871">
    <property type="entry name" value="ABC_transporter-like_CS"/>
</dbReference>
<dbReference type="InterPro" id="IPR003593">
    <property type="entry name" value="AAA+_ATPase"/>
</dbReference>
<dbReference type="PANTHER" id="PTHR24221">
    <property type="entry name" value="ATP-BINDING CASSETTE SUB-FAMILY B"/>
    <property type="match status" value="1"/>
</dbReference>
<feature type="domain" description="ABC transporter" evidence="8">
    <location>
        <begin position="354"/>
        <end position="593"/>
    </location>
</feature>
<dbReference type="Proteomes" id="UP000305785">
    <property type="component" value="Unassembled WGS sequence"/>
</dbReference>
<comment type="subcellular location">
    <subcellularLocation>
        <location evidence="1">Cell membrane</location>
        <topology evidence="1">Multi-pass membrane protein</topology>
    </subcellularLocation>
</comment>
<dbReference type="Pfam" id="PF00005">
    <property type="entry name" value="ABC_tran"/>
    <property type="match status" value="1"/>
</dbReference>
<dbReference type="Gene3D" id="3.40.50.300">
    <property type="entry name" value="P-loop containing nucleotide triphosphate hydrolases"/>
    <property type="match status" value="1"/>
</dbReference>
<sequence>MGTIMDKFTLKNFFQTILTIPKTIRLIFRIERKYASYLIILNILQSIIPLASLFIYQELINAVLKKGSNIFSVLIVYILMQMMLSILSQLNSYISEKFNMNLSYNLNLKLLKKTSSLNLIDFEQADTYNLIENIVQDSTYKPFQLFNAIIGVITGFLSLLTSIIYVSTWNVAVSTFLLIIPVISLVIFMRVGQLEFLIQWERANSEREVWYINYLLTHDFSFKEIKLNGISQYFIDKYGTLKRNFMNQDLNISKKKVLFRGSLDILLNFINGIAIFMMIQSIRSGKLLVGNFVSLIQAITRVNTYSQSMIQNTYIIYNTSLFMEQLFKFFDMEVSNISIQNSRISRIEKRIDKIKVNNLSFIYPGSVKKTLEDINVEFNKGELVAIVGKNGSGKSTLVKLLSGLYQPSEGQIYYNNESSDVLDLSYYQNNVSVLFQDFVKFELSVRENIGLSDVNSISDSKIKKHIDNLKLNFLTAENNFNLNQRLGTWFNDSRQISGGQWQKVALARTFFKNASIYILDEPSSALDPVSEKEIFDEFVTRSRDKIALFVSHNLMAASRADRIIVMQDGRIIDEGKHDDLISKSKYYRELYYSEK</sequence>
<protein>
    <submittedName>
        <fullName evidence="10">ABC transporter ATP-binding protein</fullName>
    </submittedName>
</protein>
<dbReference type="CDD" id="cd03228">
    <property type="entry name" value="ABCC_MRP_Like"/>
    <property type="match status" value="1"/>
</dbReference>
<evidence type="ECO:0000313" key="11">
    <source>
        <dbReference type="Proteomes" id="UP000305785"/>
    </source>
</evidence>
<evidence type="ECO:0000256" key="4">
    <source>
        <dbReference type="ARBA" id="ARBA00022840"/>
    </source>
</evidence>
<evidence type="ECO:0000256" key="3">
    <source>
        <dbReference type="ARBA" id="ARBA00022741"/>
    </source>
</evidence>
<evidence type="ECO:0000259" key="8">
    <source>
        <dbReference type="PROSITE" id="PS50893"/>
    </source>
</evidence>
<comment type="caution">
    <text evidence="10">The sequence shown here is derived from an EMBL/GenBank/DDBJ whole genome shotgun (WGS) entry which is preliminary data.</text>
</comment>
<feature type="domain" description="ABC transmembrane type-1" evidence="9">
    <location>
        <begin position="38"/>
        <end position="318"/>
    </location>
</feature>
<keyword evidence="2 7" id="KW-0812">Transmembrane</keyword>
<dbReference type="SUPFAM" id="SSF90123">
    <property type="entry name" value="ABC transporter transmembrane region"/>
    <property type="match status" value="1"/>
</dbReference>
<dbReference type="GO" id="GO:0005886">
    <property type="term" value="C:plasma membrane"/>
    <property type="evidence" value="ECO:0007669"/>
    <property type="project" value="UniProtKB-SubCell"/>
</dbReference>
<dbReference type="GO" id="GO:0016887">
    <property type="term" value="F:ATP hydrolysis activity"/>
    <property type="evidence" value="ECO:0007669"/>
    <property type="project" value="InterPro"/>
</dbReference>
<feature type="transmembrane region" description="Helical" evidence="7">
    <location>
        <begin position="145"/>
        <end position="165"/>
    </location>
</feature>
<dbReference type="InterPro" id="IPR003439">
    <property type="entry name" value="ABC_transporter-like_ATP-bd"/>
</dbReference>
<feature type="transmembrane region" description="Helical" evidence="7">
    <location>
        <begin position="68"/>
        <end position="87"/>
    </location>
</feature>
<dbReference type="PROSITE" id="PS50929">
    <property type="entry name" value="ABC_TM1F"/>
    <property type="match status" value="1"/>
</dbReference>
<dbReference type="InterPro" id="IPR027417">
    <property type="entry name" value="P-loop_NTPase"/>
</dbReference>
<dbReference type="PANTHER" id="PTHR24221:SF646">
    <property type="entry name" value="HAEMOLYSIN SECRETION ATP-BINDING PROTEIN"/>
    <property type="match status" value="1"/>
</dbReference>
<keyword evidence="6 7" id="KW-0472">Membrane</keyword>
<dbReference type="AlphaFoldDB" id="A0A4T2H4S1"/>
<evidence type="ECO:0000256" key="6">
    <source>
        <dbReference type="ARBA" id="ARBA00023136"/>
    </source>
</evidence>
<organism evidence="10 11">
    <name type="scientific">Streptococcus suis</name>
    <dbReference type="NCBI Taxonomy" id="1307"/>
    <lineage>
        <taxon>Bacteria</taxon>
        <taxon>Bacillati</taxon>
        <taxon>Bacillota</taxon>
        <taxon>Bacilli</taxon>
        <taxon>Lactobacillales</taxon>
        <taxon>Streptococcaceae</taxon>
        <taxon>Streptococcus</taxon>
    </lineage>
</organism>
<evidence type="ECO:0000259" key="9">
    <source>
        <dbReference type="PROSITE" id="PS50929"/>
    </source>
</evidence>
<dbReference type="SUPFAM" id="SSF52540">
    <property type="entry name" value="P-loop containing nucleoside triphosphate hydrolases"/>
    <property type="match status" value="1"/>
</dbReference>
<name>A0A4T2H4S1_STRSU</name>
<evidence type="ECO:0000313" key="10">
    <source>
        <dbReference type="EMBL" id="TII06097.1"/>
    </source>
</evidence>
<reference evidence="10 11" key="1">
    <citation type="submission" date="2019-04" db="EMBL/GenBank/DDBJ databases">
        <title>Genome analysis of Streptococcus suis strain WUSS330.</title>
        <authorList>
            <person name="Chen H."/>
            <person name="Gao X."/>
            <person name="Wu Z."/>
        </authorList>
    </citation>
    <scope>NUCLEOTIDE SEQUENCE [LARGE SCALE GENOMIC DNA]</scope>
    <source>
        <strain evidence="10 11">WUSS330</strain>
    </source>
</reference>
<evidence type="ECO:0000256" key="2">
    <source>
        <dbReference type="ARBA" id="ARBA00022692"/>
    </source>
</evidence>
<dbReference type="GO" id="GO:0034040">
    <property type="term" value="F:ATPase-coupled lipid transmembrane transporter activity"/>
    <property type="evidence" value="ECO:0007669"/>
    <property type="project" value="TreeGrafter"/>
</dbReference>
<dbReference type="Gene3D" id="1.20.1560.10">
    <property type="entry name" value="ABC transporter type 1, transmembrane domain"/>
    <property type="match status" value="1"/>
</dbReference>
<dbReference type="EMBL" id="SSXN01000004">
    <property type="protein sequence ID" value="TII06097.1"/>
    <property type="molecule type" value="Genomic_DNA"/>
</dbReference>
<dbReference type="InterPro" id="IPR036640">
    <property type="entry name" value="ABC1_TM_sf"/>
</dbReference>
<keyword evidence="5 7" id="KW-1133">Transmembrane helix</keyword>
<keyword evidence="4 10" id="KW-0067">ATP-binding</keyword>
<feature type="transmembrane region" description="Helical" evidence="7">
    <location>
        <begin position="34"/>
        <end position="56"/>
    </location>
</feature>
<dbReference type="InterPro" id="IPR011527">
    <property type="entry name" value="ABC1_TM_dom"/>
</dbReference>
<dbReference type="PROSITE" id="PS50893">
    <property type="entry name" value="ABC_TRANSPORTER_2"/>
    <property type="match status" value="1"/>
</dbReference>
<dbReference type="PROSITE" id="PS00211">
    <property type="entry name" value="ABC_TRANSPORTER_1"/>
    <property type="match status" value="1"/>
</dbReference>
<evidence type="ECO:0000256" key="7">
    <source>
        <dbReference type="SAM" id="Phobius"/>
    </source>
</evidence>
<dbReference type="GO" id="GO:0140359">
    <property type="term" value="F:ABC-type transporter activity"/>
    <property type="evidence" value="ECO:0007669"/>
    <property type="project" value="InterPro"/>
</dbReference>
<dbReference type="GO" id="GO:0005524">
    <property type="term" value="F:ATP binding"/>
    <property type="evidence" value="ECO:0007669"/>
    <property type="project" value="UniProtKB-KW"/>
</dbReference>